<keyword evidence="4" id="KW-1185">Reference proteome</keyword>
<protein>
    <recommendedName>
        <fullName evidence="2">Ribonuclease H1 N-terminal domain-containing protein</fullName>
    </recommendedName>
</protein>
<dbReference type="InterPro" id="IPR011320">
    <property type="entry name" value="RNase_H1_N"/>
</dbReference>
<dbReference type="InterPro" id="IPR037056">
    <property type="entry name" value="RNase_H1_N_sf"/>
</dbReference>
<feature type="compositionally biased region" description="Polar residues" evidence="1">
    <location>
        <begin position="226"/>
        <end position="235"/>
    </location>
</feature>
<dbReference type="AlphaFoldDB" id="A0A166K1U7"/>
<dbReference type="Pfam" id="PF01693">
    <property type="entry name" value="Cauli_VI"/>
    <property type="match status" value="1"/>
</dbReference>
<evidence type="ECO:0000259" key="2">
    <source>
        <dbReference type="Pfam" id="PF01693"/>
    </source>
</evidence>
<reference evidence="3 4" key="1">
    <citation type="journal article" date="2016" name="Mol. Biol. Evol.">
        <title>Comparative Genomics of Early-Diverging Mushroom-Forming Fungi Provides Insights into the Origins of Lignocellulose Decay Capabilities.</title>
        <authorList>
            <person name="Nagy L.G."/>
            <person name="Riley R."/>
            <person name="Tritt A."/>
            <person name="Adam C."/>
            <person name="Daum C."/>
            <person name="Floudas D."/>
            <person name="Sun H."/>
            <person name="Yadav J.S."/>
            <person name="Pangilinan J."/>
            <person name="Larsson K.H."/>
            <person name="Matsuura K."/>
            <person name="Barry K."/>
            <person name="Labutti K."/>
            <person name="Kuo R."/>
            <person name="Ohm R.A."/>
            <person name="Bhattacharya S.S."/>
            <person name="Shirouzu T."/>
            <person name="Yoshinaga Y."/>
            <person name="Martin F.M."/>
            <person name="Grigoriev I.V."/>
            <person name="Hibbett D.S."/>
        </authorList>
    </citation>
    <scope>NUCLEOTIDE SEQUENCE [LARGE SCALE GENOMIC DNA]</scope>
    <source>
        <strain evidence="3 4">CBS 109695</strain>
    </source>
</reference>
<gene>
    <name evidence="3" type="ORF">FIBSPDRAFT_891141</name>
</gene>
<feature type="domain" description="Ribonuclease H1 N-terminal" evidence="2">
    <location>
        <begin position="429"/>
        <end position="470"/>
    </location>
</feature>
<feature type="compositionally biased region" description="Polar residues" evidence="1">
    <location>
        <begin position="201"/>
        <end position="215"/>
    </location>
</feature>
<evidence type="ECO:0000313" key="3">
    <source>
        <dbReference type="EMBL" id="KZP21435.1"/>
    </source>
</evidence>
<proteinExistence type="predicted"/>
<evidence type="ECO:0000313" key="4">
    <source>
        <dbReference type="Proteomes" id="UP000076532"/>
    </source>
</evidence>
<dbReference type="OrthoDB" id="3270804at2759"/>
<evidence type="ECO:0000256" key="1">
    <source>
        <dbReference type="SAM" id="MobiDB-lite"/>
    </source>
</evidence>
<dbReference type="EMBL" id="KV417547">
    <property type="protein sequence ID" value="KZP21435.1"/>
    <property type="molecule type" value="Genomic_DNA"/>
</dbReference>
<feature type="region of interest" description="Disordered" evidence="1">
    <location>
        <begin position="146"/>
        <end position="282"/>
    </location>
</feature>
<name>A0A166K1U7_9AGAM</name>
<dbReference type="InterPro" id="IPR009027">
    <property type="entry name" value="Ribosomal_bL9/RNase_H1_N"/>
</dbReference>
<feature type="region of interest" description="Disordered" evidence="1">
    <location>
        <begin position="29"/>
        <end position="51"/>
    </location>
</feature>
<dbReference type="STRING" id="436010.A0A166K1U7"/>
<sequence>MVIFANALATDPVLGAIVTALVQSNARTVTPLPADRPGPQSDTPGPPVIPHRMRHHRQCIVGDSDDDERFEYPEPGTEWKEYGDLGFSTHAEDTRGKKGKQRQQQDRQASATSSFPDDELDDLIANLTILDDHEVVFPKERVRSPIVRPAQRPSAAPPTQPVASSSSRATITRPAQRVASTSCTPTVRPAQRPSEAPQAQPVASTSSYTPITRSAQHPPAAPRTQPVASTSSYTPITRPAQHPPAAPRTQPVVSTSSYTPITRPAQHSPATAPTKSGAVPGEPKLYELSSTVMSGEVQSWLRAGHLVDTIPESRARRTNRPPHTQRTPKSVYVIFAGVNPGIYTSCHVPSNAKDRDEAKDQVLRIPGANFKGYNDRLHAERAWLAANVAGTVRVLDEAGHATHVPPTPFPAGVMTALRAAPDAYFDDGWYVVTKGRTTGVFPTWNFTASQTQGIHGSIYEKFPTKAAAEAAYDTACQEGITEVL</sequence>
<feature type="region of interest" description="Disordered" evidence="1">
    <location>
        <begin position="64"/>
        <end position="118"/>
    </location>
</feature>
<dbReference type="Proteomes" id="UP000076532">
    <property type="component" value="Unassembled WGS sequence"/>
</dbReference>
<organism evidence="3 4">
    <name type="scientific">Athelia psychrophila</name>
    <dbReference type="NCBI Taxonomy" id="1759441"/>
    <lineage>
        <taxon>Eukaryota</taxon>
        <taxon>Fungi</taxon>
        <taxon>Dikarya</taxon>
        <taxon>Basidiomycota</taxon>
        <taxon>Agaricomycotina</taxon>
        <taxon>Agaricomycetes</taxon>
        <taxon>Agaricomycetidae</taxon>
        <taxon>Atheliales</taxon>
        <taxon>Atheliaceae</taxon>
        <taxon>Athelia</taxon>
    </lineage>
</organism>
<feature type="compositionally biased region" description="Polar residues" evidence="1">
    <location>
        <begin position="161"/>
        <end position="170"/>
    </location>
</feature>
<accession>A0A166K1U7</accession>
<dbReference type="SUPFAM" id="SSF55658">
    <property type="entry name" value="L9 N-domain-like"/>
    <property type="match status" value="1"/>
</dbReference>
<feature type="compositionally biased region" description="Polar residues" evidence="1">
    <location>
        <begin position="251"/>
        <end position="260"/>
    </location>
</feature>
<dbReference type="Gene3D" id="3.40.970.10">
    <property type="entry name" value="Ribonuclease H1, N-terminal domain"/>
    <property type="match status" value="2"/>
</dbReference>